<dbReference type="AlphaFoldDB" id="A0A0X1KMM3"/>
<evidence type="ECO:0000256" key="3">
    <source>
        <dbReference type="ARBA" id="ARBA00022448"/>
    </source>
</evidence>
<proteinExistence type="inferred from homology"/>
<dbReference type="InterPro" id="IPR002523">
    <property type="entry name" value="MgTranspt_CorA/ZnTranspt_ZntB"/>
</dbReference>
<evidence type="ECO:0000256" key="2">
    <source>
        <dbReference type="ARBA" id="ARBA00009765"/>
    </source>
</evidence>
<keyword evidence="10" id="KW-1185">Reference proteome</keyword>
<dbReference type="GO" id="GO:0005886">
    <property type="term" value="C:plasma membrane"/>
    <property type="evidence" value="ECO:0007669"/>
    <property type="project" value="UniProtKB-SubCell"/>
</dbReference>
<evidence type="ECO:0000313" key="9">
    <source>
        <dbReference type="EMBL" id="AJC72504.1"/>
    </source>
</evidence>
<keyword evidence="5 8" id="KW-0812">Transmembrane</keyword>
<dbReference type="EMBL" id="CP007140">
    <property type="protein sequence ID" value="AJC72504.1"/>
    <property type="molecule type" value="Genomic_DNA"/>
</dbReference>
<dbReference type="GO" id="GO:0015087">
    <property type="term" value="F:cobalt ion transmembrane transporter activity"/>
    <property type="evidence" value="ECO:0007669"/>
    <property type="project" value="UniProtKB-UniRule"/>
</dbReference>
<keyword evidence="4 8" id="KW-1003">Cell membrane</keyword>
<dbReference type="OrthoDB" id="28779at2157"/>
<dbReference type="GeneID" id="27136050"/>
<dbReference type="Proteomes" id="UP000062043">
    <property type="component" value="Chromosome"/>
</dbReference>
<dbReference type="STRING" id="1432656.X802_10345"/>
<comment type="similarity">
    <text evidence="2 8">Belongs to the CorA metal ion transporter (MIT) (TC 1.A.35) family.</text>
</comment>
<keyword evidence="8" id="KW-0460">Magnesium</keyword>
<feature type="transmembrane region" description="Helical" evidence="8">
    <location>
        <begin position="265"/>
        <end position="288"/>
    </location>
</feature>
<comment type="subcellular location">
    <subcellularLocation>
        <location evidence="1">Cell membrane</location>
        <topology evidence="1">Multi-pass membrane protein</topology>
    </subcellularLocation>
    <subcellularLocation>
        <location evidence="8">Membrane</location>
        <topology evidence="8">Multi-pass membrane protein</topology>
    </subcellularLocation>
</comment>
<dbReference type="GO" id="GO:0015095">
    <property type="term" value="F:magnesium ion transmembrane transporter activity"/>
    <property type="evidence" value="ECO:0007669"/>
    <property type="project" value="UniProtKB-UniRule"/>
</dbReference>
<dbReference type="CDD" id="cd12828">
    <property type="entry name" value="TmCorA-like_1"/>
    <property type="match status" value="1"/>
</dbReference>
<dbReference type="InterPro" id="IPR045861">
    <property type="entry name" value="CorA_cytoplasmic_dom"/>
</dbReference>
<dbReference type="SUPFAM" id="SSF143865">
    <property type="entry name" value="CorA soluble domain-like"/>
    <property type="match status" value="1"/>
</dbReference>
<evidence type="ECO:0000256" key="6">
    <source>
        <dbReference type="ARBA" id="ARBA00022989"/>
    </source>
</evidence>
<dbReference type="InterPro" id="IPR004488">
    <property type="entry name" value="Mg/Co-transport_prot_CorA"/>
</dbReference>
<dbReference type="Gene3D" id="1.20.58.340">
    <property type="entry name" value="Magnesium transport protein CorA, transmembrane region"/>
    <property type="match status" value="2"/>
</dbReference>
<organism evidence="9 10">
    <name type="scientific">Thermococcus guaymasensis DSM 11113</name>
    <dbReference type="NCBI Taxonomy" id="1432656"/>
    <lineage>
        <taxon>Archaea</taxon>
        <taxon>Methanobacteriati</taxon>
        <taxon>Methanobacteriota</taxon>
        <taxon>Thermococci</taxon>
        <taxon>Thermococcales</taxon>
        <taxon>Thermococcaceae</taxon>
        <taxon>Thermococcus</taxon>
    </lineage>
</organism>
<dbReference type="SUPFAM" id="SSF144083">
    <property type="entry name" value="Magnesium transport protein CorA, transmembrane region"/>
    <property type="match status" value="1"/>
</dbReference>
<dbReference type="FunFam" id="1.20.58.340:FF:000012">
    <property type="entry name" value="Magnesium transport protein CorA"/>
    <property type="match status" value="1"/>
</dbReference>
<evidence type="ECO:0000256" key="8">
    <source>
        <dbReference type="RuleBase" id="RU362010"/>
    </source>
</evidence>
<evidence type="ECO:0000256" key="5">
    <source>
        <dbReference type="ARBA" id="ARBA00022692"/>
    </source>
</evidence>
<evidence type="ECO:0000256" key="1">
    <source>
        <dbReference type="ARBA" id="ARBA00004651"/>
    </source>
</evidence>
<accession>A0A0X1KMM3</accession>
<dbReference type="Pfam" id="PF01544">
    <property type="entry name" value="CorA"/>
    <property type="match status" value="1"/>
</dbReference>
<comment type="function">
    <text evidence="8">Mediates influx of magnesium ions.</text>
</comment>
<dbReference type="Gene3D" id="3.30.460.20">
    <property type="entry name" value="CorA soluble domain-like"/>
    <property type="match status" value="1"/>
</dbReference>
<name>A0A0X1KMM3_9EURY</name>
<feature type="transmembrane region" description="Helical" evidence="8">
    <location>
        <begin position="300"/>
        <end position="320"/>
    </location>
</feature>
<sequence length="326" mass="37652">MAQREEKPKMTLIAYSPEDFITKKISEIEEALKVEGYNVIWVNVDDPALAPEVLKSLGVQERVLKVLKRSSSRARVLVFPDHIFLLVHQVYEIDGGLKRERIGLILKDNLVVTVQETPEDVFGPIRESIREGEGLVRERGADYLLFALLEAIVENYVPIVERISSKMESLEAEILSRGEKRILHRIHSLRSEILFMRRTVFPLLEAFRKLELEGGRFFAGETQDYISELHDHVLEVLEILEGQRELANSLVELYYSTLSMKTNDIIRILTVVSTVFIPLTFITGLYGMNFRHMPELYWHYGYPAVLMVMLVIALGMLAYFRRKGWI</sequence>
<evidence type="ECO:0000256" key="4">
    <source>
        <dbReference type="ARBA" id="ARBA00022475"/>
    </source>
</evidence>
<dbReference type="PATRIC" id="fig|1432656.3.peg.2022"/>
<evidence type="ECO:0000256" key="7">
    <source>
        <dbReference type="ARBA" id="ARBA00023136"/>
    </source>
</evidence>
<dbReference type="PANTHER" id="PTHR46494:SF1">
    <property type="entry name" value="CORA FAMILY METAL ION TRANSPORTER (EUROFUNG)"/>
    <property type="match status" value="1"/>
</dbReference>
<dbReference type="InterPro" id="IPR045863">
    <property type="entry name" value="CorA_TM1_TM2"/>
</dbReference>
<evidence type="ECO:0000313" key="10">
    <source>
        <dbReference type="Proteomes" id="UP000062043"/>
    </source>
</evidence>
<dbReference type="KEGG" id="tgy:X802_10345"/>
<keyword evidence="7 8" id="KW-0472">Membrane</keyword>
<dbReference type="GO" id="GO:0000287">
    <property type="term" value="F:magnesium ion binding"/>
    <property type="evidence" value="ECO:0007669"/>
    <property type="project" value="TreeGrafter"/>
</dbReference>
<dbReference type="NCBIfam" id="TIGR00383">
    <property type="entry name" value="corA"/>
    <property type="match status" value="1"/>
</dbReference>
<keyword evidence="6 8" id="KW-1133">Transmembrane helix</keyword>
<keyword evidence="3 8" id="KW-0813">Transport</keyword>
<dbReference type="GO" id="GO:0050897">
    <property type="term" value="F:cobalt ion binding"/>
    <property type="evidence" value="ECO:0007669"/>
    <property type="project" value="TreeGrafter"/>
</dbReference>
<dbReference type="PANTHER" id="PTHR46494">
    <property type="entry name" value="CORA FAMILY METAL ION TRANSPORTER (EUROFUNG)"/>
    <property type="match status" value="1"/>
</dbReference>
<reference evidence="9 10" key="1">
    <citation type="submission" date="2014-01" db="EMBL/GenBank/DDBJ databases">
        <title>Genome sequencing of Thermococcus guaymasensis.</title>
        <authorList>
            <person name="Zhang X."/>
            <person name="Alvare G."/>
            <person name="Fristensky B."/>
            <person name="Chen L."/>
            <person name="Suen T."/>
            <person name="Chen Q."/>
            <person name="Ma K."/>
        </authorList>
    </citation>
    <scope>NUCLEOTIDE SEQUENCE [LARGE SCALE GENOMIC DNA]</scope>
    <source>
        <strain evidence="9 10">DSM 11113</strain>
    </source>
</reference>
<dbReference type="RefSeq" id="WP_062373663.1">
    <property type="nucleotide sequence ID" value="NZ_CP007140.1"/>
</dbReference>
<keyword evidence="8" id="KW-0406">Ion transport</keyword>
<gene>
    <name evidence="8" type="primary">corA</name>
    <name evidence="9" type="ORF">X802_10345</name>
</gene>
<protein>
    <recommendedName>
        <fullName evidence="8">Magnesium transport protein CorA</fullName>
    </recommendedName>
</protein>